<protein>
    <submittedName>
        <fullName evidence="1">Uncharacterized protein</fullName>
    </submittedName>
</protein>
<gene>
    <name evidence="1" type="ORF">ACT18_00600</name>
</gene>
<organism evidence="1 2">
    <name type="scientific">Mycolicibacter kumamotonensis</name>
    <dbReference type="NCBI Taxonomy" id="354243"/>
    <lineage>
        <taxon>Bacteria</taxon>
        <taxon>Bacillati</taxon>
        <taxon>Actinomycetota</taxon>
        <taxon>Actinomycetes</taxon>
        <taxon>Mycobacteriales</taxon>
        <taxon>Mycobacteriaceae</taxon>
        <taxon>Mycolicibacter</taxon>
    </lineage>
</organism>
<dbReference type="EMBL" id="LFOE01000001">
    <property type="protein sequence ID" value="OBY33481.1"/>
    <property type="molecule type" value="Genomic_DNA"/>
</dbReference>
<sequence>MDRCADVLTGWMYSPYRDMQPASLTSEDLLALYEQEHECLDCSMGEVDLSDPAEDWDKYLKSAVPPAIPTVQMSPLTSADVRRIAEEVFEAKIVELANEALAALNSNSTP</sequence>
<dbReference type="Proteomes" id="UP000092668">
    <property type="component" value="Unassembled WGS sequence"/>
</dbReference>
<accession>A0A1B8SL78</accession>
<evidence type="ECO:0000313" key="2">
    <source>
        <dbReference type="Proteomes" id="UP000092668"/>
    </source>
</evidence>
<evidence type="ECO:0000313" key="1">
    <source>
        <dbReference type="EMBL" id="OBY33481.1"/>
    </source>
</evidence>
<keyword evidence="2" id="KW-1185">Reference proteome</keyword>
<name>A0A1B8SL78_9MYCO</name>
<comment type="caution">
    <text evidence="1">The sequence shown here is derived from an EMBL/GenBank/DDBJ whole genome shotgun (WGS) entry which is preliminary data.</text>
</comment>
<dbReference type="AlphaFoldDB" id="A0A1B8SL78"/>
<reference evidence="1 2" key="1">
    <citation type="submission" date="2015-06" db="EMBL/GenBank/DDBJ databases">
        <title>Genome sequence of Mycobacterium kumamotonense strain Roo.</title>
        <authorList>
            <person name="Greninger A.L."/>
            <person name="Cunningham G."/>
            <person name="Miller S."/>
        </authorList>
    </citation>
    <scope>NUCLEOTIDE SEQUENCE [LARGE SCALE GENOMIC DNA]</scope>
    <source>
        <strain evidence="1 2">Roo</strain>
    </source>
</reference>
<proteinExistence type="predicted"/>